<comment type="cofactor">
    <cofactor evidence="12">
        <name>Mg(2+)</name>
        <dbReference type="ChEBI" id="CHEBI:18420"/>
    </cofactor>
    <cofactor evidence="12">
        <name>Mn(2+)</name>
        <dbReference type="ChEBI" id="CHEBI:29035"/>
    </cofactor>
    <text evidence="12">Magnesium. Can also use manganese.</text>
</comment>
<dbReference type="GO" id="GO:0016740">
    <property type="term" value="F:transferase activity"/>
    <property type="evidence" value="ECO:0007669"/>
    <property type="project" value="UniProtKB-UniRule"/>
</dbReference>
<dbReference type="PIRSF" id="PIRSF006268">
    <property type="entry name" value="ApbE"/>
    <property type="match status" value="1"/>
</dbReference>
<evidence type="ECO:0000256" key="2">
    <source>
        <dbReference type="ARBA" id="ARBA00011955"/>
    </source>
</evidence>
<dbReference type="AlphaFoldDB" id="A0A1N6GNK7"/>
<feature type="binding site" evidence="12">
    <location>
        <position position="170"/>
    </location>
    <ligand>
        <name>Mg(2+)</name>
        <dbReference type="ChEBI" id="CHEBI:18420"/>
    </ligand>
</feature>
<dbReference type="PROSITE" id="PS51257">
    <property type="entry name" value="PROKAR_LIPOPROTEIN"/>
    <property type="match status" value="1"/>
</dbReference>
<dbReference type="InterPro" id="IPR003374">
    <property type="entry name" value="ApbE-like_sf"/>
</dbReference>
<evidence type="ECO:0000256" key="5">
    <source>
        <dbReference type="ARBA" id="ARBA00022679"/>
    </source>
</evidence>
<dbReference type="EMBL" id="FSRE01000003">
    <property type="protein sequence ID" value="SIO09078.1"/>
    <property type="molecule type" value="Genomic_DNA"/>
</dbReference>
<dbReference type="STRING" id="364032.SAMN05443662_1424"/>
<dbReference type="RefSeq" id="WP_074201679.1">
    <property type="nucleotide sequence ID" value="NZ_FSRE01000003.1"/>
</dbReference>
<comment type="catalytic activity">
    <reaction evidence="10 11 13">
        <text>L-threonyl-[protein] + FAD = FMN-L-threonyl-[protein] + AMP + H(+)</text>
        <dbReference type="Rhea" id="RHEA:36847"/>
        <dbReference type="Rhea" id="RHEA-COMP:11060"/>
        <dbReference type="Rhea" id="RHEA-COMP:11061"/>
        <dbReference type="ChEBI" id="CHEBI:15378"/>
        <dbReference type="ChEBI" id="CHEBI:30013"/>
        <dbReference type="ChEBI" id="CHEBI:57692"/>
        <dbReference type="ChEBI" id="CHEBI:74257"/>
        <dbReference type="ChEBI" id="CHEBI:456215"/>
        <dbReference type="EC" id="2.7.1.180"/>
    </reaction>
</comment>
<dbReference type="PANTHER" id="PTHR30040:SF2">
    <property type="entry name" value="FAD:PROTEIN FMN TRANSFERASE"/>
    <property type="match status" value="1"/>
</dbReference>
<evidence type="ECO:0000256" key="7">
    <source>
        <dbReference type="ARBA" id="ARBA00022827"/>
    </source>
</evidence>
<feature type="binding site" evidence="12">
    <location>
        <position position="287"/>
    </location>
    <ligand>
        <name>Mg(2+)</name>
        <dbReference type="ChEBI" id="CHEBI:18420"/>
    </ligand>
</feature>
<evidence type="ECO:0000256" key="6">
    <source>
        <dbReference type="ARBA" id="ARBA00022723"/>
    </source>
</evidence>
<accession>A0A1N6GNK7</accession>
<dbReference type="PANTHER" id="PTHR30040">
    <property type="entry name" value="THIAMINE BIOSYNTHESIS LIPOPROTEIN APBE"/>
    <property type="match status" value="1"/>
</dbReference>
<feature type="binding site" evidence="12">
    <location>
        <position position="283"/>
    </location>
    <ligand>
        <name>Mg(2+)</name>
        <dbReference type="ChEBI" id="CHEBI:18420"/>
    </ligand>
</feature>
<dbReference type="SUPFAM" id="SSF143631">
    <property type="entry name" value="ApbE-like"/>
    <property type="match status" value="1"/>
</dbReference>
<evidence type="ECO:0000313" key="14">
    <source>
        <dbReference type="EMBL" id="SIO09078.1"/>
    </source>
</evidence>
<dbReference type="OrthoDB" id="9778595at2"/>
<feature type="chain" id="PRO_5011821660" description="FAD:protein FMN transferase" evidence="13">
    <location>
        <begin position="21"/>
        <end position="333"/>
    </location>
</feature>
<evidence type="ECO:0000256" key="11">
    <source>
        <dbReference type="PIRNR" id="PIRNR006268"/>
    </source>
</evidence>
<keyword evidence="8 11" id="KW-0460">Magnesium</keyword>
<feature type="signal peptide" evidence="13">
    <location>
        <begin position="1"/>
        <end position="20"/>
    </location>
</feature>
<dbReference type="Proteomes" id="UP000198461">
    <property type="component" value="Unassembled WGS sequence"/>
</dbReference>
<dbReference type="Pfam" id="PF02424">
    <property type="entry name" value="ApbE"/>
    <property type="match status" value="1"/>
</dbReference>
<evidence type="ECO:0000256" key="8">
    <source>
        <dbReference type="ARBA" id="ARBA00022842"/>
    </source>
</evidence>
<keyword evidence="6 11" id="KW-0479">Metal-binding</keyword>
<evidence type="ECO:0000256" key="12">
    <source>
        <dbReference type="PIRSR" id="PIRSR006268-2"/>
    </source>
</evidence>
<gene>
    <name evidence="14" type="ORF">SAMN05443662_1424</name>
</gene>
<reference evidence="14 15" key="1">
    <citation type="submission" date="2016-11" db="EMBL/GenBank/DDBJ databases">
        <authorList>
            <person name="Jaros S."/>
            <person name="Januszkiewicz K."/>
            <person name="Wedrychowicz H."/>
        </authorList>
    </citation>
    <scope>NUCLEOTIDE SEQUENCE [LARGE SCALE GENOMIC DNA]</scope>
    <source>
        <strain evidence="14 15">DSM 17737</strain>
    </source>
</reference>
<keyword evidence="13" id="KW-0997">Cell inner membrane</keyword>
<evidence type="ECO:0000256" key="10">
    <source>
        <dbReference type="ARBA" id="ARBA00048540"/>
    </source>
</evidence>
<evidence type="ECO:0000313" key="15">
    <source>
        <dbReference type="Proteomes" id="UP000198461"/>
    </source>
</evidence>
<evidence type="ECO:0000256" key="1">
    <source>
        <dbReference type="ARBA" id="ARBA00008282"/>
    </source>
</evidence>
<keyword evidence="5 11" id="KW-0808">Transferase</keyword>
<keyword evidence="15" id="KW-1185">Reference proteome</keyword>
<comment type="subcellular location">
    <subcellularLocation>
        <location evidence="13">Cell inner membrane</location>
        <topology evidence="13">Lipid-anchor</topology>
        <orientation evidence="13">Periplasmic side</orientation>
    </subcellularLocation>
</comment>
<evidence type="ECO:0000256" key="13">
    <source>
        <dbReference type="RuleBase" id="RU363002"/>
    </source>
</evidence>
<evidence type="ECO:0000256" key="3">
    <source>
        <dbReference type="ARBA" id="ARBA00016337"/>
    </source>
</evidence>
<evidence type="ECO:0000256" key="4">
    <source>
        <dbReference type="ARBA" id="ARBA00022630"/>
    </source>
</evidence>
<keyword evidence="13" id="KW-0472">Membrane</keyword>
<organism evidence="14 15">
    <name type="scientific">Sulfurivirga caldicuralii</name>
    <dbReference type="NCBI Taxonomy" id="364032"/>
    <lineage>
        <taxon>Bacteria</taxon>
        <taxon>Pseudomonadati</taxon>
        <taxon>Pseudomonadota</taxon>
        <taxon>Gammaproteobacteria</taxon>
        <taxon>Thiotrichales</taxon>
        <taxon>Piscirickettsiaceae</taxon>
        <taxon>Sulfurivirga</taxon>
    </lineage>
</organism>
<dbReference type="GO" id="GO:0046872">
    <property type="term" value="F:metal ion binding"/>
    <property type="evidence" value="ECO:0007669"/>
    <property type="project" value="UniProtKB-UniRule"/>
</dbReference>
<comment type="function">
    <text evidence="13">Flavin transferase that catalyzes the transfer of the FMN moiety of FAD and its covalent binding to the hydroxyl group of a threonine residue in a target flavoprotein.</text>
</comment>
<keyword evidence="7 11" id="KW-0274">FAD</keyword>
<keyword evidence="13" id="KW-1003">Cell membrane</keyword>
<name>A0A1N6GNK7_9GAMM</name>
<dbReference type="Gene3D" id="3.10.520.10">
    <property type="entry name" value="ApbE-like domains"/>
    <property type="match status" value="1"/>
</dbReference>
<sequence>MRPIILFLLVFLTACSQAPAPHSRTFYVFGTQVNVTLYADDPRQAEQAFAALNQRFQHFHHDWHAWEPGGIVARINASIASGQPIEVPTSVKAFILKSQQLCRASGGLFDPGIGALIDLWGFHGEDWHGPPPPQHEIDRWRKQRPSICDLAFQGGRLISRNPTVRLDFGGNAKGLALDMALETLQQFGIRHAIVNIGGDMKALGSKSDGTPWHIGVEDPFQPRQILARIDLRDGEAVVTSGTYERYFDWQGTRYSHILDPTTGWPAHGLVSVTVIHPDATTADAAATALLVAGPKRWRAAAKRMGVTTAAVIDQHGMIQMTPAMQARWHPMPP</sequence>
<keyword evidence="13" id="KW-0732">Signal</keyword>
<evidence type="ECO:0000256" key="9">
    <source>
        <dbReference type="ARBA" id="ARBA00031306"/>
    </source>
</evidence>
<proteinExistence type="inferred from homology"/>
<keyword evidence="13 14" id="KW-0449">Lipoprotein</keyword>
<dbReference type="GO" id="GO:0005886">
    <property type="term" value="C:plasma membrane"/>
    <property type="evidence" value="ECO:0007669"/>
    <property type="project" value="UniProtKB-SubCell"/>
</dbReference>
<comment type="similarity">
    <text evidence="1 11 13">Belongs to the ApbE family.</text>
</comment>
<dbReference type="InterPro" id="IPR024932">
    <property type="entry name" value="ApbE"/>
</dbReference>
<protein>
    <recommendedName>
        <fullName evidence="3 11">FAD:protein FMN transferase</fullName>
        <ecNumber evidence="2 11">2.7.1.180</ecNumber>
    </recommendedName>
    <alternativeName>
        <fullName evidence="9 11">Flavin transferase</fullName>
    </alternativeName>
</protein>
<dbReference type="EC" id="2.7.1.180" evidence="2 11"/>
<keyword evidence="4 11" id="KW-0285">Flavoprotein</keyword>